<sequence>MQNKEAPWDPLPAQMQQHRAASSVPNPFSSSQPIMPNYQTPMNDWTQSNCELDFNTFRSSQPTSDGSHLRSNYDYTNFASGDGMGRSPQSIPRYLPESSYDGSTVASEAEMLMEGDGFYQQSDDVHMLPGSQYAQAGINLDINMEDTPSLKFPASAVPPYDIGIGHHLLYSYPGNSSTGTFPTGSLNRSVNAADTSIHAPTFDLSLDPTISFSQQYPNIADRRSSSRHEGDIPGSYPPTAHHYPVQHASGHHRLKDDTTFRPRSLTLPQNPLNVSSSRIGGTRRRSSNSGSILNSRNKTLEAIDEDREARAADENALVEGEGDTASAQPMSSSTGMPTTQRLAPTFNLSKMLNILHKLRDFFRIRVRHVSSFTYDLDLDTCYGLLSCLKKPVFELKDIFHDGKPLETAEKWAKAVIESATGTTEAERLFSSMLMPGMADFELVQCQTANLPRWAHEDFHMFAANLNRIPLRAFEILGHNALQKACNSLFQTSPKMDATKMAELARDLGKVVCSQRLRQAWSSLHETPLSYERQRSAAHLERLTHVTRSLYFWYIRVQKKIDRKMDLLQESEQNYFEINGRRVADPLPVIESEEQYQAWCQHGQAVLFAAGLGRQAPFSNTYRPSLSTAAPLSGMH</sequence>
<feature type="compositionally biased region" description="Basic and acidic residues" evidence="1">
    <location>
        <begin position="220"/>
        <end position="231"/>
    </location>
</feature>
<dbReference type="AlphaFoldDB" id="A0AA43QPV1"/>
<accession>A0AA43QPV1</accession>
<name>A0AA43QPV1_9LECA</name>
<evidence type="ECO:0000256" key="1">
    <source>
        <dbReference type="SAM" id="MobiDB-lite"/>
    </source>
</evidence>
<dbReference type="EMBL" id="JAPUFD010000009">
    <property type="protein sequence ID" value="MDI1489349.1"/>
    <property type="molecule type" value="Genomic_DNA"/>
</dbReference>
<dbReference type="Proteomes" id="UP001161017">
    <property type="component" value="Unassembled WGS sequence"/>
</dbReference>
<gene>
    <name evidence="2" type="ORF">OHK93_008627</name>
</gene>
<keyword evidence="3" id="KW-1185">Reference proteome</keyword>
<feature type="region of interest" description="Disordered" evidence="1">
    <location>
        <begin position="1"/>
        <end position="30"/>
    </location>
</feature>
<organism evidence="2 3">
    <name type="scientific">Ramalina farinacea</name>
    <dbReference type="NCBI Taxonomy" id="258253"/>
    <lineage>
        <taxon>Eukaryota</taxon>
        <taxon>Fungi</taxon>
        <taxon>Dikarya</taxon>
        <taxon>Ascomycota</taxon>
        <taxon>Pezizomycotina</taxon>
        <taxon>Lecanoromycetes</taxon>
        <taxon>OSLEUM clade</taxon>
        <taxon>Lecanoromycetidae</taxon>
        <taxon>Lecanorales</taxon>
        <taxon>Lecanorineae</taxon>
        <taxon>Ramalinaceae</taxon>
        <taxon>Ramalina</taxon>
    </lineage>
</organism>
<reference evidence="2" key="1">
    <citation type="journal article" date="2023" name="Genome Biol. Evol.">
        <title>First Whole Genome Sequence and Flow Cytometry Genome Size Data for the Lichen-Forming Fungus Ramalina farinacea (Ascomycota).</title>
        <authorList>
            <person name="Llewellyn T."/>
            <person name="Mian S."/>
            <person name="Hill R."/>
            <person name="Leitch I.J."/>
            <person name="Gaya E."/>
        </authorList>
    </citation>
    <scope>NUCLEOTIDE SEQUENCE</scope>
    <source>
        <strain evidence="2">LIQ254RAFAR</strain>
    </source>
</reference>
<comment type="caution">
    <text evidence="2">The sequence shown here is derived from an EMBL/GenBank/DDBJ whole genome shotgun (WGS) entry which is preliminary data.</text>
</comment>
<evidence type="ECO:0000313" key="3">
    <source>
        <dbReference type="Proteomes" id="UP001161017"/>
    </source>
</evidence>
<feature type="compositionally biased region" description="Polar residues" evidence="1">
    <location>
        <begin position="325"/>
        <end position="337"/>
    </location>
</feature>
<proteinExistence type="predicted"/>
<protein>
    <submittedName>
        <fullName evidence="2">Uncharacterized protein</fullName>
    </submittedName>
</protein>
<feature type="region of interest" description="Disordered" evidence="1">
    <location>
        <begin position="219"/>
        <end position="337"/>
    </location>
</feature>
<feature type="compositionally biased region" description="Polar residues" evidence="1">
    <location>
        <begin position="14"/>
        <end position="30"/>
    </location>
</feature>
<evidence type="ECO:0000313" key="2">
    <source>
        <dbReference type="EMBL" id="MDI1489349.1"/>
    </source>
</evidence>